<comment type="similarity">
    <text evidence="2">Belongs to the aldo/keto reductase family. Aldo/keto reductase 2 subfamily.</text>
</comment>
<name>A0A371CTT4_9APHY</name>
<dbReference type="Pfam" id="PF00248">
    <property type="entry name" value="Aldo_ket_red"/>
    <property type="match status" value="1"/>
</dbReference>
<dbReference type="EMBL" id="KZ857461">
    <property type="protein sequence ID" value="RDX43679.1"/>
    <property type="molecule type" value="Genomic_DNA"/>
</dbReference>
<evidence type="ECO:0000313" key="6">
    <source>
        <dbReference type="Proteomes" id="UP000256964"/>
    </source>
</evidence>
<gene>
    <name evidence="5" type="ORF">OH76DRAFT_1458344</name>
</gene>
<dbReference type="PANTHER" id="PTHR43364">
    <property type="entry name" value="NADH-SPECIFIC METHYLGLYOXAL REDUCTASE-RELATED"/>
    <property type="match status" value="1"/>
</dbReference>
<proteinExistence type="inferred from homology"/>
<feature type="region of interest" description="Disordered" evidence="3">
    <location>
        <begin position="1"/>
        <end position="20"/>
    </location>
</feature>
<accession>A0A371CTT4</accession>
<dbReference type="InterPro" id="IPR036812">
    <property type="entry name" value="NAD(P)_OxRdtase_dom_sf"/>
</dbReference>
<dbReference type="OrthoDB" id="48988at2759"/>
<dbReference type="AlphaFoldDB" id="A0A371CTT4"/>
<dbReference type="InterPro" id="IPR050523">
    <property type="entry name" value="AKR_Detox_Biosynth"/>
</dbReference>
<dbReference type="SUPFAM" id="SSF51430">
    <property type="entry name" value="NAD(P)-linked oxidoreductase"/>
    <property type="match status" value="1"/>
</dbReference>
<dbReference type="Gene3D" id="3.20.20.100">
    <property type="entry name" value="NADP-dependent oxidoreductase domain"/>
    <property type="match status" value="1"/>
</dbReference>
<feature type="region of interest" description="Disordered" evidence="3">
    <location>
        <begin position="223"/>
        <end position="242"/>
    </location>
</feature>
<dbReference type="STRING" id="139420.A0A371CTT4"/>
<protein>
    <submittedName>
        <fullName evidence="5">Aldo/keto reductase</fullName>
    </submittedName>
</protein>
<evidence type="ECO:0000256" key="3">
    <source>
        <dbReference type="SAM" id="MobiDB-lite"/>
    </source>
</evidence>
<evidence type="ECO:0000256" key="1">
    <source>
        <dbReference type="ARBA" id="ARBA00022857"/>
    </source>
</evidence>
<keyword evidence="6" id="KW-1185">Reference proteome</keyword>
<feature type="domain" description="NADP-dependent oxidoreductase" evidence="4">
    <location>
        <begin position="37"/>
        <end position="317"/>
    </location>
</feature>
<evidence type="ECO:0000313" key="5">
    <source>
        <dbReference type="EMBL" id="RDX43679.1"/>
    </source>
</evidence>
<sequence length="358" mass="40593">MSAAELWAQPPLPPTKLGRHRQLSPTAVWDKWTGLLGAMDKEASFKLLDAFYEAGGNFIDTANNYQDETSEEFLGIRYQMYTSNSKRGRKDIKQHTRYVGNNMKSLALSVEESLKKLRTTYIDILYLHWWDYTTSIEEVMNGLHALVMAGKALYISDTPAWIVSSANRYARMSGRTLFVVYQGAWSVLEREFERDIIPMARSEGMALAPWGVLAAGKIRTDEEELKRRQTGEKGRTMSSFEWERTEEQRKVAKVLEEVAADVGAPNIQAGDCYRILMQKSPYVFPILGGRKVEHLHGNIQALDVALSDEHIQKIEAAVPFLKGNLYAALGDGSDYDFFHRNAGHFDKWPTQPAIRPAH</sequence>
<reference evidence="5 6" key="1">
    <citation type="journal article" date="2018" name="Biotechnol. Biofuels">
        <title>Integrative visual omics of the white-rot fungus Polyporus brumalis exposes the biotechnological potential of its oxidative enzymes for delignifying raw plant biomass.</title>
        <authorList>
            <person name="Miyauchi S."/>
            <person name="Rancon A."/>
            <person name="Drula E."/>
            <person name="Hage H."/>
            <person name="Chaduli D."/>
            <person name="Favel A."/>
            <person name="Grisel S."/>
            <person name="Henrissat B."/>
            <person name="Herpoel-Gimbert I."/>
            <person name="Ruiz-Duenas F.J."/>
            <person name="Chevret D."/>
            <person name="Hainaut M."/>
            <person name="Lin J."/>
            <person name="Wang M."/>
            <person name="Pangilinan J."/>
            <person name="Lipzen A."/>
            <person name="Lesage-Meessen L."/>
            <person name="Navarro D."/>
            <person name="Riley R."/>
            <person name="Grigoriev I.V."/>
            <person name="Zhou S."/>
            <person name="Raouche S."/>
            <person name="Rosso M.N."/>
        </authorList>
    </citation>
    <scope>NUCLEOTIDE SEQUENCE [LARGE SCALE GENOMIC DNA]</scope>
    <source>
        <strain evidence="5 6">BRFM 1820</strain>
    </source>
</reference>
<dbReference type="InterPro" id="IPR023210">
    <property type="entry name" value="NADP_OxRdtase_dom"/>
</dbReference>
<keyword evidence="1" id="KW-0521">NADP</keyword>
<dbReference type="PANTHER" id="PTHR43364:SF7">
    <property type="entry name" value="NADP-DEPENDENT OXIDOREDUCTASE DOMAIN-CONTAINING PROTEIN-RELATED"/>
    <property type="match status" value="1"/>
</dbReference>
<dbReference type="Proteomes" id="UP000256964">
    <property type="component" value="Unassembled WGS sequence"/>
</dbReference>
<evidence type="ECO:0000256" key="2">
    <source>
        <dbReference type="ARBA" id="ARBA00038157"/>
    </source>
</evidence>
<organism evidence="5 6">
    <name type="scientific">Lentinus brumalis</name>
    <dbReference type="NCBI Taxonomy" id="2498619"/>
    <lineage>
        <taxon>Eukaryota</taxon>
        <taxon>Fungi</taxon>
        <taxon>Dikarya</taxon>
        <taxon>Basidiomycota</taxon>
        <taxon>Agaricomycotina</taxon>
        <taxon>Agaricomycetes</taxon>
        <taxon>Polyporales</taxon>
        <taxon>Polyporaceae</taxon>
        <taxon>Lentinus</taxon>
    </lineage>
</organism>
<evidence type="ECO:0000259" key="4">
    <source>
        <dbReference type="Pfam" id="PF00248"/>
    </source>
</evidence>